<name>A0A7Z0WEB0_9PSEU</name>
<protein>
    <submittedName>
        <fullName evidence="3">Uncharacterized protein</fullName>
    </submittedName>
</protein>
<evidence type="ECO:0000313" key="3">
    <source>
        <dbReference type="EMBL" id="OLF04481.1"/>
    </source>
</evidence>
<keyword evidence="2" id="KW-1133">Transmembrane helix</keyword>
<dbReference type="Proteomes" id="UP000185696">
    <property type="component" value="Unassembled WGS sequence"/>
</dbReference>
<dbReference type="RefSeq" id="WP_075138426.1">
    <property type="nucleotide sequence ID" value="NZ_MSIF01000043.1"/>
</dbReference>
<organism evidence="3 4">
    <name type="scientific">Actinophytocola xinjiangensis</name>
    <dbReference type="NCBI Taxonomy" id="485602"/>
    <lineage>
        <taxon>Bacteria</taxon>
        <taxon>Bacillati</taxon>
        <taxon>Actinomycetota</taxon>
        <taxon>Actinomycetes</taxon>
        <taxon>Pseudonocardiales</taxon>
        <taxon>Pseudonocardiaceae</taxon>
    </lineage>
</organism>
<keyword evidence="2" id="KW-0812">Transmembrane</keyword>
<feature type="transmembrane region" description="Helical" evidence="2">
    <location>
        <begin position="335"/>
        <end position="356"/>
    </location>
</feature>
<evidence type="ECO:0000256" key="1">
    <source>
        <dbReference type="SAM" id="MobiDB-lite"/>
    </source>
</evidence>
<keyword evidence="4" id="KW-1185">Reference proteome</keyword>
<accession>A0A7Z0WEB0</accession>
<comment type="caution">
    <text evidence="3">The sequence shown here is derived from an EMBL/GenBank/DDBJ whole genome shotgun (WGS) entry which is preliminary data.</text>
</comment>
<reference evidence="3 4" key="1">
    <citation type="submission" date="2016-12" db="EMBL/GenBank/DDBJ databases">
        <title>The draft genome sequence of Actinophytocola xinjiangensis.</title>
        <authorList>
            <person name="Wang W."/>
            <person name="Yuan L."/>
        </authorList>
    </citation>
    <scope>NUCLEOTIDE SEQUENCE [LARGE SCALE GENOMIC DNA]</scope>
    <source>
        <strain evidence="3 4">CGMCC 4.4663</strain>
    </source>
</reference>
<keyword evidence="2" id="KW-0472">Membrane</keyword>
<dbReference type="EMBL" id="MSIF01000043">
    <property type="protein sequence ID" value="OLF04481.1"/>
    <property type="molecule type" value="Genomic_DNA"/>
</dbReference>
<feature type="region of interest" description="Disordered" evidence="1">
    <location>
        <begin position="37"/>
        <end position="56"/>
    </location>
</feature>
<dbReference type="AlphaFoldDB" id="A0A7Z0WEB0"/>
<gene>
    <name evidence="3" type="ORF">BLA60_40560</name>
</gene>
<dbReference type="OrthoDB" id="3341722at2"/>
<evidence type="ECO:0000256" key="2">
    <source>
        <dbReference type="SAM" id="Phobius"/>
    </source>
</evidence>
<proteinExistence type="predicted"/>
<evidence type="ECO:0000313" key="4">
    <source>
        <dbReference type="Proteomes" id="UP000185696"/>
    </source>
</evidence>
<sequence>MPRPTLGALRWVLLAVAAALLVVYVVAQGQSADISYARSPSEGATVQEGSAGELSGADLPSVEEMTAMLERERVVRLPGAIAGFDEQRLAEDLREPVDGQPVRILIAPPGLDEEQREQIREVENATVRVVGTQVTGGIYEVTSDDLAGWQAQFTTGDVTSQIRALLAGLRDQEPPEDVDEITWREPTEAELATVADDLRAHRLHAAPGATLDELPRIAGEDALADALFAVFPQQPIGEPVPEYGPALARLFPDTQLYVMYGNWVGYFGPHADEFAEVVNASFYGQSASRLSRFAYPQGNVLHAYLGRVLDVRYAGLFDRPLPYQPFDPLRVALPALPWLFAVCVVGFLVLSTRSLFAGARGRSVRPPARLAGLTTLAIELSALSRDPALVRAIGKLGAAREALVGELPDRHVGKLLAEAEAELDTAARALGRPDYRPATYLAGGVS</sequence>